<dbReference type="PANTHER" id="PTHR31672:SF10">
    <property type="entry name" value="F-BOX DOMAIN-CONTAINING PROTEIN"/>
    <property type="match status" value="1"/>
</dbReference>
<dbReference type="CDD" id="cd22157">
    <property type="entry name" value="F-box_AtFBW1-like"/>
    <property type="match status" value="1"/>
</dbReference>
<proteinExistence type="predicted"/>
<evidence type="ECO:0000313" key="2">
    <source>
        <dbReference type="EMBL" id="KAJ9536743.1"/>
    </source>
</evidence>
<dbReference type="Proteomes" id="UP001172457">
    <property type="component" value="Unassembled WGS sequence"/>
</dbReference>
<protein>
    <recommendedName>
        <fullName evidence="1">F-box domain-containing protein</fullName>
    </recommendedName>
</protein>
<keyword evidence="3" id="KW-1185">Reference proteome</keyword>
<dbReference type="Gene3D" id="1.20.1280.50">
    <property type="match status" value="1"/>
</dbReference>
<comment type="caution">
    <text evidence="2">The sequence shown here is derived from an EMBL/GenBank/DDBJ whole genome shotgun (WGS) entry which is preliminary data.</text>
</comment>
<organism evidence="2 3">
    <name type="scientific">Centaurea solstitialis</name>
    <name type="common">yellow star-thistle</name>
    <dbReference type="NCBI Taxonomy" id="347529"/>
    <lineage>
        <taxon>Eukaryota</taxon>
        <taxon>Viridiplantae</taxon>
        <taxon>Streptophyta</taxon>
        <taxon>Embryophyta</taxon>
        <taxon>Tracheophyta</taxon>
        <taxon>Spermatophyta</taxon>
        <taxon>Magnoliopsida</taxon>
        <taxon>eudicotyledons</taxon>
        <taxon>Gunneridae</taxon>
        <taxon>Pentapetalae</taxon>
        <taxon>asterids</taxon>
        <taxon>campanulids</taxon>
        <taxon>Asterales</taxon>
        <taxon>Asteraceae</taxon>
        <taxon>Carduoideae</taxon>
        <taxon>Cardueae</taxon>
        <taxon>Centaureinae</taxon>
        <taxon>Centaurea</taxon>
    </lineage>
</organism>
<dbReference type="EMBL" id="JARYMX010000010">
    <property type="protein sequence ID" value="KAJ9536743.1"/>
    <property type="molecule type" value="Genomic_DNA"/>
</dbReference>
<dbReference type="InterPro" id="IPR036047">
    <property type="entry name" value="F-box-like_dom_sf"/>
</dbReference>
<feature type="domain" description="F-box" evidence="1">
    <location>
        <begin position="7"/>
        <end position="47"/>
    </location>
</feature>
<dbReference type="InterPro" id="IPR001810">
    <property type="entry name" value="F-box_dom"/>
</dbReference>
<dbReference type="InterPro" id="IPR013187">
    <property type="entry name" value="F-box-assoc_dom_typ3"/>
</dbReference>
<dbReference type="Pfam" id="PF00646">
    <property type="entry name" value="F-box"/>
    <property type="match status" value="1"/>
</dbReference>
<dbReference type="InterPro" id="IPR050796">
    <property type="entry name" value="SCF_F-box_component"/>
</dbReference>
<gene>
    <name evidence="2" type="ORF">OSB04_un000047</name>
</gene>
<accession>A0AA38S6K8</accession>
<name>A0AA38S6K8_9ASTR</name>
<dbReference type="InterPro" id="IPR017451">
    <property type="entry name" value="F-box-assoc_interact_dom"/>
</dbReference>
<dbReference type="SMART" id="SM00256">
    <property type="entry name" value="FBOX"/>
    <property type="match status" value="1"/>
</dbReference>
<evidence type="ECO:0000259" key="1">
    <source>
        <dbReference type="SMART" id="SM00256"/>
    </source>
</evidence>
<dbReference type="SUPFAM" id="SSF81383">
    <property type="entry name" value="F-box domain"/>
    <property type="match status" value="1"/>
</dbReference>
<dbReference type="Pfam" id="PF08268">
    <property type="entry name" value="FBA_3"/>
    <property type="match status" value="1"/>
</dbReference>
<sequence>MKMLPCLDFYIQVEILKRLPVKSLIRFRSVCKAWKSLIDSSPFITGHNDQSSEEHLMIKYRLGCRVESEVKYVCYVDDDSFPQNKFAPPVPPILVSLHQSWIIGSSCGLVCLEGSLREPDGSYKTQMVLWNPSIRKSIAIVVPNEVRPYCDFVGFGVCPETKDPKLVKISSYNDHQNPCCQVMVFTLSSQEWRCLSSNQLPRKSLKNYGQTVIGRFLYQLVFEGEFYLILSFDLSMDEFREVPVPDGLHQSYLSISKLRESLVLIDHQGRDSTMDIDVFDVWMMMEDGAFTKLFTINNASVEMILGFKKTGEPLVEIQSPDDVNSVLLAVYEPCLDHIKDLEICRAGLCFSMCSYNESLLLLDHDDGCIVSCEELNQGK</sequence>
<dbReference type="AlphaFoldDB" id="A0AA38S6K8"/>
<reference evidence="2" key="1">
    <citation type="submission" date="2023-03" db="EMBL/GenBank/DDBJ databases">
        <title>Chromosome-scale reference genome and RAD-based genetic map of yellow starthistle (Centaurea solstitialis) reveal putative structural variation and QTLs associated with invader traits.</title>
        <authorList>
            <person name="Reatini B."/>
            <person name="Cang F.A."/>
            <person name="Jiang Q."/>
            <person name="Mckibben M.T.W."/>
            <person name="Barker M.S."/>
            <person name="Rieseberg L.H."/>
            <person name="Dlugosch K.M."/>
        </authorList>
    </citation>
    <scope>NUCLEOTIDE SEQUENCE</scope>
    <source>
        <strain evidence="2">CAN-66</strain>
        <tissue evidence="2">Leaf</tissue>
    </source>
</reference>
<dbReference type="PANTHER" id="PTHR31672">
    <property type="entry name" value="BNACNNG10540D PROTEIN"/>
    <property type="match status" value="1"/>
</dbReference>
<dbReference type="NCBIfam" id="TIGR01640">
    <property type="entry name" value="F_box_assoc_1"/>
    <property type="match status" value="1"/>
</dbReference>
<evidence type="ECO:0000313" key="3">
    <source>
        <dbReference type="Proteomes" id="UP001172457"/>
    </source>
</evidence>